<dbReference type="GO" id="GO:0003700">
    <property type="term" value="F:DNA-binding transcription factor activity"/>
    <property type="evidence" value="ECO:0007669"/>
    <property type="project" value="InterPro"/>
</dbReference>
<dbReference type="eggNOG" id="COG2207">
    <property type="taxonomic scope" value="Bacteria"/>
</dbReference>
<evidence type="ECO:0000259" key="4">
    <source>
        <dbReference type="PROSITE" id="PS01124"/>
    </source>
</evidence>
<dbReference type="STRING" id="1195236.CTER_1281"/>
<dbReference type="PRINTS" id="PR00032">
    <property type="entry name" value="HTHARAC"/>
</dbReference>
<keyword evidence="6" id="KW-1185">Reference proteome</keyword>
<evidence type="ECO:0000256" key="3">
    <source>
        <dbReference type="ARBA" id="ARBA00023163"/>
    </source>
</evidence>
<dbReference type="PATRIC" id="fig|1195236.3.peg.1597"/>
<dbReference type="Proteomes" id="UP000014155">
    <property type="component" value="Unassembled WGS sequence"/>
</dbReference>
<dbReference type="InterPro" id="IPR018060">
    <property type="entry name" value="HTH_AraC"/>
</dbReference>
<dbReference type="InterPro" id="IPR009057">
    <property type="entry name" value="Homeodomain-like_sf"/>
</dbReference>
<dbReference type="InterPro" id="IPR020449">
    <property type="entry name" value="Tscrpt_reg_AraC-type_HTH"/>
</dbReference>
<feature type="domain" description="HTH araC/xylS-type" evidence="4">
    <location>
        <begin position="172"/>
        <end position="270"/>
    </location>
</feature>
<sequence>MNTNNLFFNILYCNGSRSDAYMTYPRRISKAMKHHKLVLVTGGKGKIVIGEKKYYLKKGTLIYYLASSGDIEIGVEEPVTFLSVVFDYVNVVLCDGIYSIAGDTAIITFQPVQQLINLYQVEAAFEKLVHTWRAKGPGYEFISKTLLQELFIAIFQNRYNHSSNYSDSLKVEKIIQYMCENIHRKIQLAEFAELVQISTFHLSKIFREETEYSVIEYFNKIKIDQAKVLLIEGDKKVKEIAHLLGFSDEFYFSRIFKKAEGISPSEYHDKNVHEI</sequence>
<name>S0FVG1_RUMCE</name>
<evidence type="ECO:0000256" key="2">
    <source>
        <dbReference type="ARBA" id="ARBA00023125"/>
    </source>
</evidence>
<dbReference type="SUPFAM" id="SSF51215">
    <property type="entry name" value="Regulatory protein AraC"/>
    <property type="match status" value="1"/>
</dbReference>
<keyword evidence="3" id="KW-0804">Transcription</keyword>
<keyword evidence="1" id="KW-0805">Transcription regulation</keyword>
<dbReference type="InterPro" id="IPR037923">
    <property type="entry name" value="HTH-like"/>
</dbReference>
<dbReference type="eggNOG" id="COG1917">
    <property type="taxonomic scope" value="Bacteria"/>
</dbReference>
<evidence type="ECO:0000313" key="6">
    <source>
        <dbReference type="Proteomes" id="UP000014155"/>
    </source>
</evidence>
<dbReference type="InterPro" id="IPR018062">
    <property type="entry name" value="HTH_AraC-typ_CS"/>
</dbReference>
<dbReference type="SUPFAM" id="SSF46689">
    <property type="entry name" value="Homeodomain-like"/>
    <property type="match status" value="2"/>
</dbReference>
<accession>S0FVG1</accession>
<reference evidence="5 6" key="1">
    <citation type="journal article" date="2013" name="Genome Announc.">
        <title>Draft Genome Sequence of the Cellulolytic, Mesophilic, Anaerobic Bacterium Clostridium termitidis Strain CT1112 (DSM 5398).</title>
        <authorList>
            <person name="Lal S."/>
            <person name="Ramachandran U."/>
            <person name="Zhang X."/>
            <person name="Munir R."/>
            <person name="Sparling R."/>
            <person name="Levin D.B."/>
        </authorList>
    </citation>
    <scope>NUCLEOTIDE SEQUENCE [LARGE SCALE GENOMIC DNA]</scope>
    <source>
        <strain evidence="5 6">CT1112</strain>
    </source>
</reference>
<gene>
    <name evidence="5" type="ORF">CTER_1281</name>
</gene>
<dbReference type="EMBL" id="AORV01000026">
    <property type="protein sequence ID" value="EMS72528.1"/>
    <property type="molecule type" value="Genomic_DNA"/>
</dbReference>
<dbReference type="Pfam" id="PF12833">
    <property type="entry name" value="HTH_18"/>
    <property type="match status" value="1"/>
</dbReference>
<dbReference type="GO" id="GO:0043565">
    <property type="term" value="F:sequence-specific DNA binding"/>
    <property type="evidence" value="ECO:0007669"/>
    <property type="project" value="InterPro"/>
</dbReference>
<comment type="caution">
    <text evidence="5">The sequence shown here is derived from an EMBL/GenBank/DDBJ whole genome shotgun (WGS) entry which is preliminary data.</text>
</comment>
<dbReference type="PROSITE" id="PS00041">
    <property type="entry name" value="HTH_ARAC_FAMILY_1"/>
    <property type="match status" value="1"/>
</dbReference>
<dbReference type="SMART" id="SM00342">
    <property type="entry name" value="HTH_ARAC"/>
    <property type="match status" value="1"/>
</dbReference>
<dbReference type="PROSITE" id="PS01124">
    <property type="entry name" value="HTH_ARAC_FAMILY_2"/>
    <property type="match status" value="1"/>
</dbReference>
<dbReference type="Gene3D" id="1.10.10.60">
    <property type="entry name" value="Homeodomain-like"/>
    <property type="match status" value="2"/>
</dbReference>
<dbReference type="PANTHER" id="PTHR43280:SF28">
    <property type="entry name" value="HTH-TYPE TRANSCRIPTIONAL ACTIVATOR RHAS"/>
    <property type="match status" value="1"/>
</dbReference>
<protein>
    <submittedName>
        <fullName evidence="5">AraC-type DNA-binding domain-containing protein</fullName>
    </submittedName>
</protein>
<dbReference type="AlphaFoldDB" id="S0FVG1"/>
<dbReference type="PANTHER" id="PTHR43280">
    <property type="entry name" value="ARAC-FAMILY TRANSCRIPTIONAL REGULATOR"/>
    <property type="match status" value="1"/>
</dbReference>
<organism evidence="5 6">
    <name type="scientific">Ruminiclostridium cellobioparum subsp. termitidis CT1112</name>
    <dbReference type="NCBI Taxonomy" id="1195236"/>
    <lineage>
        <taxon>Bacteria</taxon>
        <taxon>Bacillati</taxon>
        <taxon>Bacillota</taxon>
        <taxon>Clostridia</taxon>
        <taxon>Eubacteriales</taxon>
        <taxon>Oscillospiraceae</taxon>
        <taxon>Ruminiclostridium</taxon>
    </lineage>
</organism>
<keyword evidence="2 5" id="KW-0238">DNA-binding</keyword>
<proteinExistence type="predicted"/>
<evidence type="ECO:0000256" key="1">
    <source>
        <dbReference type="ARBA" id="ARBA00023015"/>
    </source>
</evidence>
<evidence type="ECO:0000313" key="5">
    <source>
        <dbReference type="EMBL" id="EMS72528.1"/>
    </source>
</evidence>
<dbReference type="RefSeq" id="WP_004624753.1">
    <property type="nucleotide sequence ID" value="NZ_AORV01000026.1"/>
</dbReference>